<dbReference type="InParanoid" id="A0A448YPK2"/>
<evidence type="ECO:0000256" key="1">
    <source>
        <dbReference type="SAM" id="MobiDB-lite"/>
    </source>
</evidence>
<sequence length="404" mass="46302">MGRYKRRKYWSKRAGVREAGPSHPLRLPSSPPPLPTKIGTSGFSDSQLSQTYNYQILQPYTVHQLPAGCHSLKDLASKTLAHVLFSAHDRSSPSYLSYLIDSCPVSDSWALWKKVWHYIVYSERDSPTVFQLFYSKFGSSDSFQCHYLPTIRQKRMRDYNIDRASYIITNSLSRKHRFETIYSNVSINSLVVNLNQFSVDSLVILNLTGVDVSKSYHFISNLSNLYYINLSRCNVDDTILKSFSIAMSSGKLPHLECILVSGNPRLKGTGASLPAQIQYLESTRNEYVPVGFSCIDSAAFVNLTDSLKFKYLIDHFLIENVDIRRKLILDYRVVNEPCPLELEREDLEDVWTKRASNVRAVESFIRSDGGNVTEYGGHPSTVRREDTKKRRRVNKVDFKKFFDI</sequence>
<evidence type="ECO:0000313" key="2">
    <source>
        <dbReference type="EMBL" id="VEU22778.1"/>
    </source>
</evidence>
<feature type="compositionally biased region" description="Basic residues" evidence="1">
    <location>
        <begin position="1"/>
        <end position="11"/>
    </location>
</feature>
<keyword evidence="3" id="KW-1185">Reference proteome</keyword>
<reference evidence="2 3" key="1">
    <citation type="submission" date="2018-12" db="EMBL/GenBank/DDBJ databases">
        <authorList>
            <person name="Tiukova I."/>
            <person name="Dainat J."/>
        </authorList>
    </citation>
    <scope>NUCLEOTIDE SEQUENCE [LARGE SCALE GENOMIC DNA]</scope>
</reference>
<gene>
    <name evidence="2" type="ORF">BRENAR_LOCUS3509</name>
</gene>
<dbReference type="EMBL" id="CAACVR010000027">
    <property type="protein sequence ID" value="VEU22778.1"/>
    <property type="molecule type" value="Genomic_DNA"/>
</dbReference>
<name>A0A448YPK2_BRENA</name>
<feature type="region of interest" description="Disordered" evidence="1">
    <location>
        <begin position="1"/>
        <end position="38"/>
    </location>
</feature>
<dbReference type="AlphaFoldDB" id="A0A448YPK2"/>
<dbReference type="SUPFAM" id="SSF52047">
    <property type="entry name" value="RNI-like"/>
    <property type="match status" value="1"/>
</dbReference>
<evidence type="ECO:0000313" key="3">
    <source>
        <dbReference type="Proteomes" id="UP000290900"/>
    </source>
</evidence>
<dbReference type="InterPro" id="IPR032675">
    <property type="entry name" value="LRR_dom_sf"/>
</dbReference>
<dbReference type="Proteomes" id="UP000290900">
    <property type="component" value="Unassembled WGS sequence"/>
</dbReference>
<dbReference type="OrthoDB" id="3988870at2759"/>
<proteinExistence type="predicted"/>
<protein>
    <submittedName>
        <fullName evidence="2">DEKNAAC103850</fullName>
    </submittedName>
</protein>
<organism evidence="2 3">
    <name type="scientific">Brettanomyces naardenensis</name>
    <name type="common">Yeast</name>
    <dbReference type="NCBI Taxonomy" id="13370"/>
    <lineage>
        <taxon>Eukaryota</taxon>
        <taxon>Fungi</taxon>
        <taxon>Dikarya</taxon>
        <taxon>Ascomycota</taxon>
        <taxon>Saccharomycotina</taxon>
        <taxon>Pichiomycetes</taxon>
        <taxon>Pichiales</taxon>
        <taxon>Pichiaceae</taxon>
        <taxon>Brettanomyces</taxon>
    </lineage>
</organism>
<accession>A0A448YPK2</accession>
<dbReference type="Gene3D" id="3.80.10.10">
    <property type="entry name" value="Ribonuclease Inhibitor"/>
    <property type="match status" value="1"/>
</dbReference>